<dbReference type="KEGG" id="tpal:117644698"/>
<feature type="region of interest" description="Disordered" evidence="1">
    <location>
        <begin position="1"/>
        <end position="55"/>
    </location>
</feature>
<feature type="compositionally biased region" description="Low complexity" evidence="1">
    <location>
        <begin position="106"/>
        <end position="127"/>
    </location>
</feature>
<dbReference type="AlphaFoldDB" id="A0A6P8YK05"/>
<accession>A0A6P8YK05</accession>
<feature type="region of interest" description="Disordered" evidence="1">
    <location>
        <begin position="753"/>
        <end position="786"/>
    </location>
</feature>
<name>A0A6P8YK05_THRPL</name>
<feature type="region of interest" description="Disordered" evidence="1">
    <location>
        <begin position="619"/>
        <end position="669"/>
    </location>
</feature>
<evidence type="ECO:0000313" key="2">
    <source>
        <dbReference type="Proteomes" id="UP000515158"/>
    </source>
</evidence>
<evidence type="ECO:0000256" key="1">
    <source>
        <dbReference type="SAM" id="MobiDB-lite"/>
    </source>
</evidence>
<feature type="compositionally biased region" description="Polar residues" evidence="1">
    <location>
        <begin position="682"/>
        <end position="711"/>
    </location>
</feature>
<feature type="compositionally biased region" description="Polar residues" evidence="1">
    <location>
        <begin position="31"/>
        <end position="41"/>
    </location>
</feature>
<dbReference type="GeneID" id="117644698"/>
<proteinExistence type="predicted"/>
<feature type="compositionally biased region" description="Low complexity" evidence="1">
    <location>
        <begin position="753"/>
        <end position="778"/>
    </location>
</feature>
<evidence type="ECO:0000313" key="3">
    <source>
        <dbReference type="RefSeq" id="XP_034240203.1"/>
    </source>
</evidence>
<dbReference type="OrthoDB" id="10689134at2759"/>
<feature type="compositionally biased region" description="Basic and acidic residues" evidence="1">
    <location>
        <begin position="619"/>
        <end position="632"/>
    </location>
</feature>
<feature type="compositionally biased region" description="Polar residues" evidence="1">
    <location>
        <begin position="339"/>
        <end position="367"/>
    </location>
</feature>
<dbReference type="InParanoid" id="A0A6P8YK05"/>
<dbReference type="RefSeq" id="XP_034240203.1">
    <property type="nucleotide sequence ID" value="XM_034384312.1"/>
</dbReference>
<keyword evidence="2" id="KW-1185">Reference proteome</keyword>
<feature type="region of interest" description="Disordered" evidence="1">
    <location>
        <begin position="99"/>
        <end position="162"/>
    </location>
</feature>
<feature type="region of interest" description="Disordered" evidence="1">
    <location>
        <begin position="681"/>
        <end position="717"/>
    </location>
</feature>
<gene>
    <name evidence="3" type="primary">LOC117644698</name>
</gene>
<reference evidence="3" key="1">
    <citation type="submission" date="2025-08" db="UniProtKB">
        <authorList>
            <consortium name="RefSeq"/>
        </authorList>
    </citation>
    <scope>IDENTIFICATION</scope>
    <source>
        <tissue evidence="3">Total insect</tissue>
    </source>
</reference>
<sequence>MAALTASDQAVREAAEDVSLEDMRSCMGSEDTLSPTDTSSADDIPQTPPDAASASTLLESLLDTASLRDLQAEPTGAKASDSTLLESLLDTASLRDLLAEPTGPKASDSATSSEAACDAASTAPATEAAEEPPPRAASAREEAPCQRAAKAAPAPPRPAVDPFRDLVDLALSSCQDQPRPAAVPWRASGEVVEVAGDTAFVGKFWIDASESPNATLERWRQQAAARKSFLSVPESSDKADKVPGPRRLTLVCTSDGSFISQADKQWRDGAHWPESARSSDSETPRSTPRPRPTEAVTTRSPAANATPEAVTRSSRDESEPVTPRSPLVHGTVTPRSPVDQETVTPRSPVVQESVTPRSVVQETTTPRSPVVPETVTPRSTVVPEIVTPRSPVDPETVTPRSPVLQETVTPRSTVVQETVTKWSPVLQETGAKRSSDVQKTLPANVTENPYNVAEAASQRKEARISDIPETEMDPEAKQESIPEASPVQAVEEREVETVTPKPPCDPEAIPESWTSRVTPVVGFEVEATPPQEPLCAETGAPVPGAHALERAKQATLPTGDSLANSGCEAPIPHAVKLAMGLLRAQGDLSDDAAKMTGSGPGKIHEDLLILHKLTQTLRSRKEGSRAGLEGHKGSQVAHECTAAQPPSPGRIPTRAREGSRTKVHRPKRRVHVLSARWLAQPKWQQQLARPGQNGPSNETPSGSRPGSTCSTAAVEPPAAVERLQQPNQSETVVCIHVVGGDANKVATLLSSALASSPSTRVTTTSSSSSSTSATCTGSGPPAQPFW</sequence>
<feature type="region of interest" description="Disordered" evidence="1">
    <location>
        <begin position="262"/>
        <end position="402"/>
    </location>
</feature>
<dbReference type="Proteomes" id="UP000515158">
    <property type="component" value="Unplaced"/>
</dbReference>
<feature type="region of interest" description="Disordered" evidence="1">
    <location>
        <begin position="227"/>
        <end position="248"/>
    </location>
</feature>
<organism evidence="3">
    <name type="scientific">Thrips palmi</name>
    <name type="common">Melon thrips</name>
    <dbReference type="NCBI Taxonomy" id="161013"/>
    <lineage>
        <taxon>Eukaryota</taxon>
        <taxon>Metazoa</taxon>
        <taxon>Ecdysozoa</taxon>
        <taxon>Arthropoda</taxon>
        <taxon>Hexapoda</taxon>
        <taxon>Insecta</taxon>
        <taxon>Pterygota</taxon>
        <taxon>Neoptera</taxon>
        <taxon>Paraneoptera</taxon>
        <taxon>Thysanoptera</taxon>
        <taxon>Terebrantia</taxon>
        <taxon>Thripoidea</taxon>
        <taxon>Thripidae</taxon>
        <taxon>Thrips</taxon>
    </lineage>
</organism>
<protein>
    <submittedName>
        <fullName evidence="3">Proteoglycan 4-like</fullName>
    </submittedName>
</protein>